<protein>
    <recommendedName>
        <fullName evidence="1">C2 NT-type domain-containing protein</fullName>
    </recommendedName>
</protein>
<dbReference type="PANTHER" id="PTHR31182">
    <property type="entry name" value="C2 NT-TYPE DOMAIN-CONTAINING PROTEIN"/>
    <property type="match status" value="1"/>
</dbReference>
<evidence type="ECO:0000313" key="2">
    <source>
        <dbReference type="EMBL" id="RVW41237.1"/>
    </source>
</evidence>
<gene>
    <name evidence="2" type="ORF">CK203_107904</name>
</gene>
<dbReference type="EMBL" id="QGNW01001443">
    <property type="protein sequence ID" value="RVW41237.1"/>
    <property type="molecule type" value="Genomic_DNA"/>
</dbReference>
<evidence type="ECO:0000313" key="3">
    <source>
        <dbReference type="Proteomes" id="UP000288805"/>
    </source>
</evidence>
<proteinExistence type="predicted"/>
<dbReference type="PANTHER" id="PTHR31182:SF21">
    <property type="entry name" value="C2 NT-TYPE DOMAIN-CONTAINING PROTEIN"/>
    <property type="match status" value="1"/>
</dbReference>
<dbReference type="PROSITE" id="PS51840">
    <property type="entry name" value="C2_NT"/>
    <property type="match status" value="1"/>
</dbReference>
<evidence type="ECO:0000259" key="1">
    <source>
        <dbReference type="PROSITE" id="PS51840"/>
    </source>
</evidence>
<name>A0A438E0J2_VITVI</name>
<comment type="caution">
    <text evidence="2">The sequence shown here is derived from an EMBL/GenBank/DDBJ whole genome shotgun (WGS) entry which is preliminary data.</text>
</comment>
<dbReference type="AlphaFoldDB" id="A0A438E0J2"/>
<feature type="domain" description="C2 NT-type" evidence="1">
    <location>
        <begin position="4"/>
        <end position="157"/>
    </location>
</feature>
<dbReference type="InterPro" id="IPR019448">
    <property type="entry name" value="NT-C2"/>
</dbReference>
<reference evidence="2 3" key="1">
    <citation type="journal article" date="2018" name="PLoS Genet.">
        <title>Population sequencing reveals clonal diversity and ancestral inbreeding in the grapevine cultivar Chardonnay.</title>
        <authorList>
            <person name="Roach M.J."/>
            <person name="Johnson D.L."/>
            <person name="Bohlmann J."/>
            <person name="van Vuuren H.J."/>
            <person name="Jones S.J."/>
            <person name="Pretorius I.S."/>
            <person name="Schmidt S.A."/>
            <person name="Borneman A.R."/>
        </authorList>
    </citation>
    <scope>NUCLEOTIDE SEQUENCE [LARGE SCALE GENOMIC DNA]</scope>
    <source>
        <strain evidence="3">cv. Chardonnay</strain>
        <tissue evidence="2">Leaf</tissue>
    </source>
</reference>
<dbReference type="Proteomes" id="UP000288805">
    <property type="component" value="Unassembled WGS sequence"/>
</dbReference>
<dbReference type="Pfam" id="PF10358">
    <property type="entry name" value="NT-C2"/>
    <property type="match status" value="1"/>
</dbReference>
<sequence>MFCAGVHTPESRSFKLHLTICDLQGLSSSELLNKESANMIVQIEWVGPRKAYLLRGAIQRNCTSKQSAHPDGSVTWNECFDHHCKLKPRDSKGFRRWMINLQILEFGSASIIVSKSKVDIAAFACPTANSEQIVKFPVKCCINGSTSTHVATLTMKLSFFEIQSEHTNSTVHPISPKLLLPSLSSCLRFQNQTDDKGFINIEEQAGIEFSRDWNCSLVQSNGSSNSESDEESELTYRNLAMTNLLSSDTVCENFNNKKDESWDAGDPLNYQVKQKPSLIRLLSWNKCNHSFRVPNFPRGTPLLNKENGEDGGDDIDNDRRCQLASSQPRCSQGESDSGSCAFTGSDRFEIGTWEKTKTGEGACTVLAVTIADWLHQNPEILPLRCQLDKLVREGSSEWRNLCESVVHMKEFLDQHFDLDTVLQEQVRPLTVIPEKSYVGFFELENMPNRLEFLKGAMSFDSIWEELGRRERTIEEEIYIVSWNDHFFVLKVEVNVIYIIDTLGERLFEGCNKAFILKFNIEREEDETSHRELVCHGKSTCKEFIKGFLAALPLRELQADIEKKIIGEAPLHHLLQIEFHYTAPCNRNSHIKRWS</sequence>
<organism evidence="2 3">
    <name type="scientific">Vitis vinifera</name>
    <name type="common">Grape</name>
    <dbReference type="NCBI Taxonomy" id="29760"/>
    <lineage>
        <taxon>Eukaryota</taxon>
        <taxon>Viridiplantae</taxon>
        <taxon>Streptophyta</taxon>
        <taxon>Embryophyta</taxon>
        <taxon>Tracheophyta</taxon>
        <taxon>Spermatophyta</taxon>
        <taxon>Magnoliopsida</taxon>
        <taxon>eudicotyledons</taxon>
        <taxon>Gunneridae</taxon>
        <taxon>Pentapetalae</taxon>
        <taxon>rosids</taxon>
        <taxon>Vitales</taxon>
        <taxon>Vitaceae</taxon>
        <taxon>Viteae</taxon>
        <taxon>Vitis</taxon>
    </lineage>
</organism>
<accession>A0A438E0J2</accession>